<dbReference type="EC" id="3.5.2.6" evidence="3"/>
<feature type="domain" description="Beta-lactamase class A catalytic" evidence="4">
    <location>
        <begin position="26"/>
        <end position="281"/>
    </location>
</feature>
<sequence>MVELTRLAVLERRLRTLAASANAQWGIYVRFLDNGEEIAIEADRKMDTMSLIKVPILVALMRRVDRGEVSLDQPITLEEDHKRLGTGVLRLFGAGATFRLRDALWLMEVVSDNTATDICLEAAGGVAAVNAAMAELGIDGIEMTGTALDWFRALGGSMDPELARMPPGEFARRGYPALGAAGTADARARYHFEVGQPFSLATPRALGELLARIHARTCASEASCALMLEILAGQQLRSFIPRFVWGAGIAHKTGNFEPFIASDIAIATPWRGPPVVMCFLTGRFNGQKNVLEDCLGRMAELVVLEAETR</sequence>
<evidence type="ECO:0000313" key="5">
    <source>
        <dbReference type="EMBL" id="MDQ0394425.1"/>
    </source>
</evidence>
<name>A0ABU0FK45_9HYPH</name>
<dbReference type="PANTHER" id="PTHR35333:SF3">
    <property type="entry name" value="BETA-LACTAMASE-TYPE TRANSPEPTIDASE FOLD CONTAINING PROTEIN"/>
    <property type="match status" value="1"/>
</dbReference>
<keyword evidence="5" id="KW-0378">Hydrolase</keyword>
<evidence type="ECO:0000256" key="1">
    <source>
        <dbReference type="ARBA" id="ARBA00001526"/>
    </source>
</evidence>
<dbReference type="PANTHER" id="PTHR35333">
    <property type="entry name" value="BETA-LACTAMASE"/>
    <property type="match status" value="1"/>
</dbReference>
<dbReference type="Gene3D" id="3.40.710.10">
    <property type="entry name" value="DD-peptidase/beta-lactamase superfamily"/>
    <property type="match status" value="1"/>
</dbReference>
<dbReference type="InterPro" id="IPR000871">
    <property type="entry name" value="Beta-lactam_class-A"/>
</dbReference>
<dbReference type="EMBL" id="JAUSVK010000001">
    <property type="protein sequence ID" value="MDQ0394425.1"/>
    <property type="molecule type" value="Genomic_DNA"/>
</dbReference>
<gene>
    <name evidence="5" type="ORF">J3R73_004217</name>
</gene>
<dbReference type="Proteomes" id="UP001237448">
    <property type="component" value="Unassembled WGS sequence"/>
</dbReference>
<dbReference type="SUPFAM" id="SSF56601">
    <property type="entry name" value="beta-lactamase/transpeptidase-like"/>
    <property type="match status" value="1"/>
</dbReference>
<evidence type="ECO:0000313" key="6">
    <source>
        <dbReference type="Proteomes" id="UP001237448"/>
    </source>
</evidence>
<proteinExistence type="inferred from homology"/>
<evidence type="ECO:0000256" key="2">
    <source>
        <dbReference type="ARBA" id="ARBA00009009"/>
    </source>
</evidence>
<comment type="caution">
    <text evidence="5">The sequence shown here is derived from an EMBL/GenBank/DDBJ whole genome shotgun (WGS) entry which is preliminary data.</text>
</comment>
<reference evidence="5 6" key="1">
    <citation type="submission" date="2023-07" db="EMBL/GenBank/DDBJ databases">
        <title>Genomic Encyclopedia of Type Strains, Phase IV (KMG-IV): sequencing the most valuable type-strain genomes for metagenomic binning, comparative biology and taxonomic classification.</title>
        <authorList>
            <person name="Goeker M."/>
        </authorList>
    </citation>
    <scope>NUCLEOTIDE SEQUENCE [LARGE SCALE GENOMIC DNA]</scope>
    <source>
        <strain evidence="5 6">DSM 5896</strain>
    </source>
</reference>
<organism evidence="5 6">
    <name type="scientific">Labrys monachus</name>
    <dbReference type="NCBI Taxonomy" id="217067"/>
    <lineage>
        <taxon>Bacteria</taxon>
        <taxon>Pseudomonadati</taxon>
        <taxon>Pseudomonadota</taxon>
        <taxon>Alphaproteobacteria</taxon>
        <taxon>Hyphomicrobiales</taxon>
        <taxon>Xanthobacteraceae</taxon>
        <taxon>Labrys</taxon>
    </lineage>
</organism>
<evidence type="ECO:0000259" key="4">
    <source>
        <dbReference type="Pfam" id="PF13354"/>
    </source>
</evidence>
<keyword evidence="6" id="KW-1185">Reference proteome</keyword>
<evidence type="ECO:0000256" key="3">
    <source>
        <dbReference type="ARBA" id="ARBA00012865"/>
    </source>
</evidence>
<dbReference type="InterPro" id="IPR045155">
    <property type="entry name" value="Beta-lactam_cat"/>
</dbReference>
<protein>
    <recommendedName>
        <fullName evidence="3">beta-lactamase</fullName>
        <ecNumber evidence="3">3.5.2.6</ecNumber>
    </recommendedName>
</protein>
<dbReference type="Pfam" id="PF13354">
    <property type="entry name" value="Beta-lactamase2"/>
    <property type="match status" value="1"/>
</dbReference>
<accession>A0ABU0FK45</accession>
<dbReference type="InterPro" id="IPR012338">
    <property type="entry name" value="Beta-lactam/transpept-like"/>
</dbReference>
<comment type="catalytic activity">
    <reaction evidence="1">
        <text>a beta-lactam + H2O = a substituted beta-amino acid</text>
        <dbReference type="Rhea" id="RHEA:20401"/>
        <dbReference type="ChEBI" id="CHEBI:15377"/>
        <dbReference type="ChEBI" id="CHEBI:35627"/>
        <dbReference type="ChEBI" id="CHEBI:140347"/>
        <dbReference type="EC" id="3.5.2.6"/>
    </reaction>
</comment>
<dbReference type="GO" id="GO:0008800">
    <property type="term" value="F:beta-lactamase activity"/>
    <property type="evidence" value="ECO:0007669"/>
    <property type="project" value="UniProtKB-EC"/>
</dbReference>
<dbReference type="RefSeq" id="WP_307431416.1">
    <property type="nucleotide sequence ID" value="NZ_JAUSVK010000001.1"/>
</dbReference>
<comment type="similarity">
    <text evidence="2">Belongs to the class-A beta-lactamase family.</text>
</comment>